<feature type="transmembrane region" description="Helical" evidence="7">
    <location>
        <begin position="119"/>
        <end position="142"/>
    </location>
</feature>
<dbReference type="Proteomes" id="UP000006437">
    <property type="component" value="Unassembled WGS sequence"/>
</dbReference>
<feature type="transmembrane region" description="Helical" evidence="7">
    <location>
        <begin position="418"/>
        <end position="439"/>
    </location>
</feature>
<feature type="transmembrane region" description="Helical" evidence="7">
    <location>
        <begin position="279"/>
        <end position="296"/>
    </location>
</feature>
<dbReference type="GO" id="GO:0042907">
    <property type="term" value="F:xanthine transmembrane transporter activity"/>
    <property type="evidence" value="ECO:0007669"/>
    <property type="project" value="TreeGrafter"/>
</dbReference>
<dbReference type="PROSITE" id="PS01116">
    <property type="entry name" value="XANTH_URACIL_PERMASE"/>
    <property type="match status" value="1"/>
</dbReference>
<dbReference type="InterPro" id="IPR006042">
    <property type="entry name" value="Xan_ur_permease"/>
</dbReference>
<keyword evidence="3" id="KW-0813">Transport</keyword>
<evidence type="ECO:0000256" key="1">
    <source>
        <dbReference type="ARBA" id="ARBA00004141"/>
    </source>
</evidence>
<feature type="transmembrane region" description="Helical" evidence="7">
    <location>
        <begin position="34"/>
        <end position="54"/>
    </location>
</feature>
<gene>
    <name evidence="8" type="ORF">HMPREF9629_01012</name>
</gene>
<dbReference type="Pfam" id="PF00860">
    <property type="entry name" value="Xan_ur_permease"/>
    <property type="match status" value="1"/>
</dbReference>
<evidence type="ECO:0000256" key="4">
    <source>
        <dbReference type="ARBA" id="ARBA00022692"/>
    </source>
</evidence>
<feature type="transmembrane region" description="Helical" evidence="7">
    <location>
        <begin position="205"/>
        <end position="224"/>
    </location>
</feature>
<sequence length="486" mass="51121">MSDNTKKLSDQELIYQLEGRPSFKVAFPLGFQHVLAMFTGNLAPVLILVGVLGLDNETRLRMIQCAMFVSGLTTFVQLYPIKIGKFQIGAGLPIVMGTSFAFVPTARTIGLQYLEQGPLVALAVVLGAAAVGSLVEVVMGIFYKPLKKLFPPLVVGSVLITIGIHLLDVGVDYFAGGAALKAADAKAIAEATAKGLDASTVHLKYGSIENIALGFLVFFVIIFLQRFGKGMWKISAILIGLIVGYIAAALTGQISFQPVFDAPLFAAPIPILAPWDLKFPLEAVISFATIYIVSGLETIGNSNGITIAGFNREATGEETSGAILADALGSTTAVLFNALPNTAFGQNAGIVAMTKVVNKWCIAMGAFVLAGAAFLPKIGMLFNIMPSSVLGGAVITVFAMILINGIKMIAKAGFSDRNIIILGVTFGLGLGLGAHPAAVQGLPPALAFLFKDTVACVCIISILCNIIFPPDAHDRELAEEMVRKGE</sequence>
<reference evidence="8 9" key="1">
    <citation type="submission" date="2011-08" db="EMBL/GenBank/DDBJ databases">
        <title>The Genome Sequence of Eubacteriaceae bacterium ACC19a.</title>
        <authorList>
            <consortium name="The Broad Institute Genome Sequencing Platform"/>
            <person name="Earl A."/>
            <person name="Ward D."/>
            <person name="Feldgarden M."/>
            <person name="Gevers D."/>
            <person name="Sizova M."/>
            <person name="Hazen A."/>
            <person name="Epstein S."/>
            <person name="Young S.K."/>
            <person name="Zeng Q."/>
            <person name="Gargeya S."/>
            <person name="Fitzgerald M."/>
            <person name="Haas B."/>
            <person name="Abouelleil A."/>
            <person name="Alvarado L."/>
            <person name="Arachchi H.M."/>
            <person name="Berlin A."/>
            <person name="Brown A."/>
            <person name="Chapman S.B."/>
            <person name="Chen Z."/>
            <person name="Dunbar C."/>
            <person name="Freedman E."/>
            <person name="Gearin G."/>
            <person name="Gellesch M."/>
            <person name="Goldberg J."/>
            <person name="Griggs A."/>
            <person name="Gujja S."/>
            <person name="Heiman D."/>
            <person name="Howarth C."/>
            <person name="Larson L."/>
            <person name="Lui A."/>
            <person name="MacDonald P.J.P."/>
            <person name="Montmayeur A."/>
            <person name="Murphy C."/>
            <person name="Neiman D."/>
            <person name="Pearson M."/>
            <person name="Priest M."/>
            <person name="Roberts A."/>
            <person name="Saif S."/>
            <person name="Shea T."/>
            <person name="Shenoy N."/>
            <person name="Sisk P."/>
            <person name="Stolte C."/>
            <person name="Sykes S."/>
            <person name="Wortman J."/>
            <person name="Nusbaum C."/>
            <person name="Birren B."/>
        </authorList>
    </citation>
    <scope>NUCLEOTIDE SEQUENCE [LARGE SCALE GENOMIC DNA]</scope>
    <source>
        <strain evidence="8 9">ACC19a</strain>
    </source>
</reference>
<evidence type="ECO:0000313" key="9">
    <source>
        <dbReference type="Proteomes" id="UP000006437"/>
    </source>
</evidence>
<dbReference type="GO" id="GO:0005886">
    <property type="term" value="C:plasma membrane"/>
    <property type="evidence" value="ECO:0007669"/>
    <property type="project" value="UniProtKB-ARBA"/>
</dbReference>
<dbReference type="PATRIC" id="fig|796937.3.peg.2252"/>
<keyword evidence="6 7" id="KW-0472">Membrane</keyword>
<dbReference type="RefSeq" id="WP_009525247.1">
    <property type="nucleotide sequence ID" value="NZ_JBQMYE010000001.1"/>
</dbReference>
<evidence type="ECO:0000256" key="6">
    <source>
        <dbReference type="ARBA" id="ARBA00023136"/>
    </source>
</evidence>
<evidence type="ECO:0000256" key="5">
    <source>
        <dbReference type="ARBA" id="ARBA00022989"/>
    </source>
</evidence>
<dbReference type="PANTHER" id="PTHR42810:SF2">
    <property type="entry name" value="PURINE PERMEASE C1399.01C-RELATED"/>
    <property type="match status" value="1"/>
</dbReference>
<evidence type="ECO:0000256" key="7">
    <source>
        <dbReference type="SAM" id="Phobius"/>
    </source>
</evidence>
<dbReference type="InterPro" id="IPR006043">
    <property type="entry name" value="NCS2"/>
</dbReference>
<dbReference type="HOGENOM" id="CLU_017959_8_0_9"/>
<keyword evidence="4 7" id="KW-0812">Transmembrane</keyword>
<evidence type="ECO:0000313" key="8">
    <source>
        <dbReference type="EMBL" id="EHL10020.1"/>
    </source>
</evidence>
<feature type="transmembrane region" description="Helical" evidence="7">
    <location>
        <begin position="360"/>
        <end position="378"/>
    </location>
</feature>
<feature type="transmembrane region" description="Helical" evidence="7">
    <location>
        <begin position="88"/>
        <end position="107"/>
    </location>
</feature>
<feature type="transmembrane region" description="Helical" evidence="7">
    <location>
        <begin position="445"/>
        <end position="468"/>
    </location>
</feature>
<keyword evidence="5 7" id="KW-1133">Transmembrane helix</keyword>
<accession>G9X3Q5</accession>
<comment type="similarity">
    <text evidence="2">Belongs to the nucleobase:cation symporter-2 (NCS2) (TC 2.A.40) family.</text>
</comment>
<feature type="transmembrane region" description="Helical" evidence="7">
    <location>
        <begin position="149"/>
        <end position="167"/>
    </location>
</feature>
<feature type="transmembrane region" description="Helical" evidence="7">
    <location>
        <begin position="384"/>
        <end position="406"/>
    </location>
</feature>
<evidence type="ECO:0008006" key="10">
    <source>
        <dbReference type="Google" id="ProtNLM"/>
    </source>
</evidence>
<comment type="subcellular location">
    <subcellularLocation>
        <location evidence="1">Membrane</location>
        <topology evidence="1">Multi-pass membrane protein</topology>
    </subcellularLocation>
</comment>
<dbReference type="EMBL" id="AFZE01000058">
    <property type="protein sequence ID" value="EHL10020.1"/>
    <property type="molecule type" value="Genomic_DNA"/>
</dbReference>
<dbReference type="AlphaFoldDB" id="G9X3Q5"/>
<dbReference type="BioCyc" id="EBAC796937-HMP:GMGH-1014-MONOMER"/>
<evidence type="ECO:0000256" key="3">
    <source>
        <dbReference type="ARBA" id="ARBA00022448"/>
    </source>
</evidence>
<evidence type="ECO:0000256" key="2">
    <source>
        <dbReference type="ARBA" id="ARBA00008821"/>
    </source>
</evidence>
<comment type="caution">
    <text evidence="8">The sequence shown here is derived from an EMBL/GenBank/DDBJ whole genome shotgun (WGS) entry which is preliminary data.</text>
</comment>
<name>G9X3Q5_9FIRM</name>
<organism evidence="8 9">
    <name type="scientific">Peptoanaerobacter stomatis</name>
    <dbReference type="NCBI Taxonomy" id="796937"/>
    <lineage>
        <taxon>Bacteria</taxon>
        <taxon>Bacillati</taxon>
        <taxon>Bacillota</taxon>
        <taxon>Clostridia</taxon>
        <taxon>Peptostreptococcales</taxon>
        <taxon>Filifactoraceae</taxon>
        <taxon>Peptoanaerobacter</taxon>
    </lineage>
</organism>
<proteinExistence type="inferred from homology"/>
<feature type="transmembrane region" description="Helical" evidence="7">
    <location>
        <begin position="236"/>
        <end position="259"/>
    </location>
</feature>
<protein>
    <recommendedName>
        <fullName evidence="10">Permease family protein</fullName>
    </recommendedName>
</protein>
<dbReference type="PANTHER" id="PTHR42810">
    <property type="entry name" value="PURINE PERMEASE C1399.01C-RELATED"/>
    <property type="match status" value="1"/>
</dbReference>